<gene>
    <name evidence="2" type="ORF">GCM10011489_00920</name>
</gene>
<comment type="caution">
    <text evidence="2">The sequence shown here is derived from an EMBL/GenBank/DDBJ whole genome shotgun (WGS) entry which is preliminary data.</text>
</comment>
<evidence type="ECO:0000313" key="2">
    <source>
        <dbReference type="EMBL" id="GGB16626.1"/>
    </source>
</evidence>
<feature type="region of interest" description="Disordered" evidence="1">
    <location>
        <begin position="41"/>
        <end position="82"/>
    </location>
</feature>
<accession>A0A916SU51</accession>
<dbReference type="EMBL" id="BMGC01000001">
    <property type="protein sequence ID" value="GGB16626.1"/>
    <property type="molecule type" value="Genomic_DNA"/>
</dbReference>
<keyword evidence="3" id="KW-1185">Reference proteome</keyword>
<evidence type="ECO:0000313" key="3">
    <source>
        <dbReference type="Proteomes" id="UP000621454"/>
    </source>
</evidence>
<name>A0A916SU51_9ACTN</name>
<dbReference type="InterPro" id="IPR032716">
    <property type="entry name" value="ACC_epsilon"/>
</dbReference>
<feature type="compositionally biased region" description="Basic and acidic residues" evidence="1">
    <location>
        <begin position="46"/>
        <end position="55"/>
    </location>
</feature>
<organism evidence="2 3">
    <name type="scientific">Gordonia jinhuaensis</name>
    <dbReference type="NCBI Taxonomy" id="1517702"/>
    <lineage>
        <taxon>Bacteria</taxon>
        <taxon>Bacillati</taxon>
        <taxon>Actinomycetota</taxon>
        <taxon>Actinomycetes</taxon>
        <taxon>Mycobacteriales</taxon>
        <taxon>Gordoniaceae</taxon>
        <taxon>Gordonia</taxon>
    </lineage>
</organism>
<evidence type="ECO:0000256" key="1">
    <source>
        <dbReference type="SAM" id="MobiDB-lite"/>
    </source>
</evidence>
<feature type="region of interest" description="Disordered" evidence="1">
    <location>
        <begin position="1"/>
        <end position="20"/>
    </location>
</feature>
<dbReference type="GO" id="GO:0004658">
    <property type="term" value="F:propionyl-CoA carboxylase activity"/>
    <property type="evidence" value="ECO:0007669"/>
    <property type="project" value="InterPro"/>
</dbReference>
<dbReference type="AlphaFoldDB" id="A0A916SU51"/>
<proteinExistence type="predicted"/>
<protein>
    <submittedName>
        <fullName evidence="2">Acyl-CoA carboxylase subunit epsilon</fullName>
    </submittedName>
</protein>
<dbReference type="GO" id="GO:0003989">
    <property type="term" value="F:acetyl-CoA carboxylase activity"/>
    <property type="evidence" value="ECO:0007669"/>
    <property type="project" value="InterPro"/>
</dbReference>
<reference evidence="2" key="1">
    <citation type="journal article" date="2014" name="Int. J. Syst. Evol. Microbiol.">
        <title>Complete genome sequence of Corynebacterium casei LMG S-19264T (=DSM 44701T), isolated from a smear-ripened cheese.</title>
        <authorList>
            <consortium name="US DOE Joint Genome Institute (JGI-PGF)"/>
            <person name="Walter F."/>
            <person name="Albersmeier A."/>
            <person name="Kalinowski J."/>
            <person name="Ruckert C."/>
        </authorList>
    </citation>
    <scope>NUCLEOTIDE SEQUENCE</scope>
    <source>
        <strain evidence="2">CGMCC 1.12827</strain>
    </source>
</reference>
<sequence>MDPEHTSGETPTPGQPLLRIVAGNPTDADVAVITALFASAGTASGERTHPGRARDQWGSPSDRLRRQGGFSPSCFVNREPWS</sequence>
<dbReference type="Proteomes" id="UP000621454">
    <property type="component" value="Unassembled WGS sequence"/>
</dbReference>
<dbReference type="Pfam" id="PF13822">
    <property type="entry name" value="ACC_epsilon"/>
    <property type="match status" value="1"/>
</dbReference>
<reference evidence="2" key="2">
    <citation type="submission" date="2020-09" db="EMBL/GenBank/DDBJ databases">
        <authorList>
            <person name="Sun Q."/>
            <person name="Zhou Y."/>
        </authorList>
    </citation>
    <scope>NUCLEOTIDE SEQUENCE</scope>
    <source>
        <strain evidence="2">CGMCC 1.12827</strain>
    </source>
</reference>